<evidence type="ECO:0000313" key="1">
    <source>
        <dbReference type="EMBL" id="QUX30615.1"/>
    </source>
</evidence>
<proteinExistence type="predicted"/>
<dbReference type="Proteomes" id="UP000678016">
    <property type="component" value="Chromosome"/>
</dbReference>
<dbReference type="RefSeq" id="WP_212643366.1">
    <property type="nucleotide sequence ID" value="NZ_CP074132.1"/>
</dbReference>
<organism evidence="1 2">
    <name type="scientific">Nocardiopsis akebiae</name>
    <dbReference type="NCBI Taxonomy" id="2831968"/>
    <lineage>
        <taxon>Bacteria</taxon>
        <taxon>Bacillati</taxon>
        <taxon>Actinomycetota</taxon>
        <taxon>Actinomycetes</taxon>
        <taxon>Streptosporangiales</taxon>
        <taxon>Nocardiopsidaceae</taxon>
        <taxon>Nocardiopsis</taxon>
    </lineage>
</organism>
<accession>A0ABX8C867</accession>
<gene>
    <name evidence="1" type="ORF">KGD83_08955</name>
</gene>
<reference evidence="2" key="1">
    <citation type="submission" date="2021-05" db="EMBL/GenBank/DDBJ databases">
        <title>Direct Submission.</title>
        <authorList>
            <person name="Li K."/>
            <person name="Gao J."/>
        </authorList>
    </citation>
    <scope>NUCLEOTIDE SEQUENCE [LARGE SCALE GENOMIC DNA]</scope>
    <source>
        <strain evidence="2">HDS12</strain>
    </source>
</reference>
<keyword evidence="2" id="KW-1185">Reference proteome</keyword>
<sequence length="267" mass="27867">MSTIAPAPLTVRPGTRVLMDTLVRATPSIPASYQPDLPEPAVSVWRLCLDAEHPVTVAELAARLGFSPALAGVLVCDLAQVDLLRIVRSPALAARLRSWACGGPAEGPVPRVAKLLVVGGQPEQVRRCLAHLTRREPFPLDPGCGVDVAVARIAEDLHLLGLGVAVEAHHPSWADLCRDAFGALVIADPTEPAHTADRIAVLRALGVTLVALVPVHDGAEPTPEQLRAAAGLADDVDPVVAADLGSSTASAEGLMDLCTYLENGGHR</sequence>
<dbReference type="EMBL" id="CP074132">
    <property type="protein sequence ID" value="QUX30615.1"/>
    <property type="molecule type" value="Genomic_DNA"/>
</dbReference>
<protein>
    <submittedName>
        <fullName evidence="1">DUF742 domain-containing protein</fullName>
    </submittedName>
</protein>
<name>A0ABX8C867_9ACTN</name>
<dbReference type="Pfam" id="PF05331">
    <property type="entry name" value="DUF742"/>
    <property type="match status" value="1"/>
</dbReference>
<dbReference type="InterPro" id="IPR007995">
    <property type="entry name" value="DUF742"/>
</dbReference>
<evidence type="ECO:0000313" key="2">
    <source>
        <dbReference type="Proteomes" id="UP000678016"/>
    </source>
</evidence>